<evidence type="ECO:0000313" key="1">
    <source>
        <dbReference type="EMBL" id="JAT90208.1"/>
    </source>
</evidence>
<feature type="non-terminal residue" evidence="1">
    <location>
        <position position="1"/>
    </location>
</feature>
<organism evidence="1">
    <name type="scientific">Pectinophora gossypiella</name>
    <name type="common">Cotton pink bollworm</name>
    <name type="synonym">Depressaria gossypiella</name>
    <dbReference type="NCBI Taxonomy" id="13191"/>
    <lineage>
        <taxon>Eukaryota</taxon>
        <taxon>Metazoa</taxon>
        <taxon>Ecdysozoa</taxon>
        <taxon>Arthropoda</taxon>
        <taxon>Hexapoda</taxon>
        <taxon>Insecta</taxon>
        <taxon>Pterygota</taxon>
        <taxon>Neoptera</taxon>
        <taxon>Endopterygota</taxon>
        <taxon>Lepidoptera</taxon>
        <taxon>Glossata</taxon>
        <taxon>Ditrysia</taxon>
        <taxon>Gelechioidea</taxon>
        <taxon>Gelechiidae</taxon>
        <taxon>Apatetrinae</taxon>
        <taxon>Pectinophora</taxon>
    </lineage>
</organism>
<reference evidence="1" key="1">
    <citation type="submission" date="2015-09" db="EMBL/GenBank/DDBJ databases">
        <title>De novo assembly of Pectinophora gossypiella (Pink Bollworm) gut transcriptome.</title>
        <authorList>
            <person name="Tassone E.E."/>
        </authorList>
    </citation>
    <scope>NUCLEOTIDE SEQUENCE</scope>
</reference>
<dbReference type="AlphaFoldDB" id="A0A1E1WT99"/>
<dbReference type="OrthoDB" id="195089at2759"/>
<gene>
    <name evidence="1" type="ORF">g.431</name>
</gene>
<protein>
    <submittedName>
        <fullName evidence="1">Uncharacterized protein</fullName>
    </submittedName>
</protein>
<feature type="non-terminal residue" evidence="1">
    <location>
        <position position="112"/>
    </location>
</feature>
<name>A0A1E1WT99_PECGO</name>
<accession>A0A1E1WT99</accession>
<dbReference type="EMBL" id="GDQN01000846">
    <property type="protein sequence ID" value="JAT90208.1"/>
    <property type="molecule type" value="Transcribed_RNA"/>
</dbReference>
<sequence length="112" mass="12772">TNDKEIVLVLVLFCCNMDVNKVFTKIKELGHVNNKRDELREYCKLKIDHIVKFLPRRILDSDGGDLLDCIFNGLPDNPTNSKSKAKIVDIVLQVMRRESTSLTHCGDVTSRL</sequence>
<proteinExistence type="predicted"/>